<keyword evidence="6 7" id="KW-0472">Membrane</keyword>
<feature type="transmembrane region" description="Helical" evidence="7">
    <location>
        <begin position="12"/>
        <end position="28"/>
    </location>
</feature>
<evidence type="ECO:0000256" key="6">
    <source>
        <dbReference type="ARBA" id="ARBA00023136"/>
    </source>
</evidence>
<dbReference type="RefSeq" id="WP_192556362.1">
    <property type="nucleotide sequence ID" value="NZ_JACZZA010000008.1"/>
</dbReference>
<proteinExistence type="inferred from homology"/>
<dbReference type="PANTHER" id="PTHR34582">
    <property type="entry name" value="UPF0702 TRANSMEMBRANE PROTEIN YCAP"/>
    <property type="match status" value="1"/>
</dbReference>
<accession>A0ABR9GBS7</accession>
<comment type="caution">
    <text evidence="9">The sequence shown here is derived from an EMBL/GenBank/DDBJ whole genome shotgun (WGS) entry which is preliminary data.</text>
</comment>
<evidence type="ECO:0000256" key="2">
    <source>
        <dbReference type="ARBA" id="ARBA00006448"/>
    </source>
</evidence>
<evidence type="ECO:0000256" key="4">
    <source>
        <dbReference type="ARBA" id="ARBA00022692"/>
    </source>
</evidence>
<feature type="transmembrane region" description="Helical" evidence="7">
    <location>
        <begin position="65"/>
        <end position="87"/>
    </location>
</feature>
<evidence type="ECO:0000256" key="3">
    <source>
        <dbReference type="ARBA" id="ARBA00022475"/>
    </source>
</evidence>
<keyword evidence="4 7" id="KW-0812">Transmembrane</keyword>
<keyword evidence="3" id="KW-1003">Cell membrane</keyword>
<keyword evidence="5 7" id="KW-1133">Transmembrane helix</keyword>
<organism evidence="9 10">
    <name type="scientific">Dyella acidiphila</name>
    <dbReference type="NCBI Taxonomy" id="2775866"/>
    <lineage>
        <taxon>Bacteria</taxon>
        <taxon>Pseudomonadati</taxon>
        <taxon>Pseudomonadota</taxon>
        <taxon>Gammaproteobacteria</taxon>
        <taxon>Lysobacterales</taxon>
        <taxon>Rhodanobacteraceae</taxon>
        <taxon>Dyella</taxon>
    </lineage>
</organism>
<feature type="domain" description="YetF C-terminal" evidence="8">
    <location>
        <begin position="88"/>
        <end position="156"/>
    </location>
</feature>
<evidence type="ECO:0000256" key="1">
    <source>
        <dbReference type="ARBA" id="ARBA00004651"/>
    </source>
</evidence>
<evidence type="ECO:0000259" key="8">
    <source>
        <dbReference type="Pfam" id="PF04239"/>
    </source>
</evidence>
<feature type="transmembrane region" description="Helical" evidence="7">
    <location>
        <begin position="40"/>
        <end position="59"/>
    </location>
</feature>
<evidence type="ECO:0000313" key="10">
    <source>
        <dbReference type="Proteomes" id="UP000651010"/>
    </source>
</evidence>
<gene>
    <name evidence="9" type="ORF">IGX34_14130</name>
</gene>
<protein>
    <submittedName>
        <fullName evidence="9">DUF421 domain-containing protein</fullName>
    </submittedName>
</protein>
<evidence type="ECO:0000256" key="5">
    <source>
        <dbReference type="ARBA" id="ARBA00022989"/>
    </source>
</evidence>
<reference evidence="9 10" key="1">
    <citation type="submission" date="2020-09" db="EMBL/GenBank/DDBJ databases">
        <title>Dyella sp. 7MK23 isolated from forest soil.</title>
        <authorList>
            <person name="Fu J."/>
        </authorList>
    </citation>
    <scope>NUCLEOTIDE SEQUENCE [LARGE SCALE GENOMIC DNA]</scope>
    <source>
        <strain evidence="9 10">7MK23</strain>
    </source>
</reference>
<dbReference type="Gene3D" id="3.30.240.20">
    <property type="entry name" value="bsu07140 like domains"/>
    <property type="match status" value="1"/>
</dbReference>
<dbReference type="InterPro" id="IPR023090">
    <property type="entry name" value="UPF0702_alpha/beta_dom_sf"/>
</dbReference>
<dbReference type="InterPro" id="IPR007353">
    <property type="entry name" value="DUF421"/>
</dbReference>
<dbReference type="Proteomes" id="UP000651010">
    <property type="component" value="Unassembled WGS sequence"/>
</dbReference>
<keyword evidence="10" id="KW-1185">Reference proteome</keyword>
<name>A0ABR9GBS7_9GAMM</name>
<dbReference type="EMBL" id="JACZZA010000008">
    <property type="protein sequence ID" value="MBE1161518.1"/>
    <property type="molecule type" value="Genomic_DNA"/>
</dbReference>
<comment type="similarity">
    <text evidence="2">Belongs to the UPF0702 family.</text>
</comment>
<dbReference type="Pfam" id="PF04239">
    <property type="entry name" value="DUF421"/>
    <property type="match status" value="1"/>
</dbReference>
<sequence>MSTLALTEPWWHYAVRGVFTYSGLLLFMRFNGKRAFGEMSAFDVIVLVLVGGALRSAIVGDDKSVTAPFIGVAFILLTDRCLAWCCARSAKLNRWVEGMPTILVTAGKRHHDALRQENVPEAAFERALHQHGWEDEKDVAIGRLEPNGKITFVRSPSRPRS</sequence>
<evidence type="ECO:0000256" key="7">
    <source>
        <dbReference type="SAM" id="Phobius"/>
    </source>
</evidence>
<evidence type="ECO:0000313" key="9">
    <source>
        <dbReference type="EMBL" id="MBE1161518.1"/>
    </source>
</evidence>
<dbReference type="PANTHER" id="PTHR34582:SF6">
    <property type="entry name" value="UPF0702 TRANSMEMBRANE PROTEIN YCAP"/>
    <property type="match status" value="1"/>
</dbReference>
<comment type="subcellular location">
    <subcellularLocation>
        <location evidence="1">Cell membrane</location>
        <topology evidence="1">Multi-pass membrane protein</topology>
    </subcellularLocation>
</comment>